<dbReference type="RefSeq" id="WP_321167519.1">
    <property type="nucleotide sequence ID" value="NZ_FOXI01000003.1"/>
</dbReference>
<dbReference type="Proteomes" id="UP000183769">
    <property type="component" value="Unassembled WGS sequence"/>
</dbReference>
<keyword evidence="1" id="KW-0472">Membrane</keyword>
<feature type="transmembrane region" description="Helical" evidence="1">
    <location>
        <begin position="25"/>
        <end position="46"/>
    </location>
</feature>
<keyword evidence="1" id="KW-0812">Transmembrane</keyword>
<name>A0A1I5PN77_9EURY</name>
<sequence>MSVPFSLAAGTRFAVLQVPLQSTTVPILATYVLFAAFLSLTAFVAARNLLGDVSLRRHALVGPPIAAIAFLAATFEFPPYLALAAALVVDAVAFRQLHDLDRRLLLGVVVIHFVVSVILGAILFSLVALLGSAPV</sequence>
<dbReference type="AlphaFoldDB" id="A0A1I5PN77"/>
<accession>A0A1I5PN77</accession>
<keyword evidence="1" id="KW-1133">Transmembrane helix</keyword>
<protein>
    <submittedName>
        <fullName evidence="2">Uncharacterized protein</fullName>
    </submittedName>
</protein>
<evidence type="ECO:0000256" key="1">
    <source>
        <dbReference type="SAM" id="Phobius"/>
    </source>
</evidence>
<proteinExistence type="predicted"/>
<evidence type="ECO:0000313" key="2">
    <source>
        <dbReference type="EMBL" id="SFP35494.1"/>
    </source>
</evidence>
<organism evidence="2 3">
    <name type="scientific">Halolamina pelagica</name>
    <dbReference type="NCBI Taxonomy" id="699431"/>
    <lineage>
        <taxon>Archaea</taxon>
        <taxon>Methanobacteriati</taxon>
        <taxon>Methanobacteriota</taxon>
        <taxon>Stenosarchaea group</taxon>
        <taxon>Halobacteria</taxon>
        <taxon>Halobacteriales</taxon>
        <taxon>Haloferacaceae</taxon>
    </lineage>
</organism>
<evidence type="ECO:0000313" key="3">
    <source>
        <dbReference type="Proteomes" id="UP000183769"/>
    </source>
</evidence>
<feature type="transmembrane region" description="Helical" evidence="1">
    <location>
        <begin position="104"/>
        <end position="130"/>
    </location>
</feature>
<reference evidence="3" key="1">
    <citation type="submission" date="2016-10" db="EMBL/GenBank/DDBJ databases">
        <authorList>
            <person name="Varghese N."/>
            <person name="Submissions S."/>
        </authorList>
    </citation>
    <scope>NUCLEOTIDE SEQUENCE [LARGE SCALE GENOMIC DNA]</scope>
    <source>
        <strain evidence="3">CGMCC 1.10329</strain>
    </source>
</reference>
<dbReference type="EMBL" id="FOXI01000003">
    <property type="protein sequence ID" value="SFP35494.1"/>
    <property type="molecule type" value="Genomic_DNA"/>
</dbReference>
<dbReference type="Pfam" id="PF24285">
    <property type="entry name" value="DUF7473"/>
    <property type="match status" value="1"/>
</dbReference>
<gene>
    <name evidence="2" type="ORF">SAMN05216277_10345</name>
</gene>
<dbReference type="InterPro" id="IPR055896">
    <property type="entry name" value="DUF7473"/>
</dbReference>
<keyword evidence="3" id="KW-1185">Reference proteome</keyword>